<feature type="transmembrane region" description="Helical" evidence="1">
    <location>
        <begin position="87"/>
        <end position="106"/>
    </location>
</feature>
<gene>
    <name evidence="3" type="ORF">FIESC28_03468</name>
</gene>
<evidence type="ECO:0000259" key="2">
    <source>
        <dbReference type="Pfam" id="PF24803"/>
    </source>
</evidence>
<feature type="transmembrane region" description="Helical" evidence="1">
    <location>
        <begin position="126"/>
        <end position="143"/>
    </location>
</feature>
<dbReference type="RefSeq" id="XP_031018263.1">
    <property type="nucleotide sequence ID" value="XM_031157617.1"/>
</dbReference>
<dbReference type="Proteomes" id="UP000253153">
    <property type="component" value="Unassembled WGS sequence"/>
</dbReference>
<evidence type="ECO:0000313" key="3">
    <source>
        <dbReference type="EMBL" id="RBR23672.1"/>
    </source>
</evidence>
<evidence type="ECO:0000313" key="4">
    <source>
        <dbReference type="Proteomes" id="UP000253153"/>
    </source>
</evidence>
<dbReference type="Pfam" id="PF24803">
    <property type="entry name" value="DUF7704"/>
    <property type="match status" value="1"/>
</dbReference>
<dbReference type="AlphaFoldDB" id="A0A366S3S0"/>
<feature type="transmembrane region" description="Helical" evidence="1">
    <location>
        <begin position="12"/>
        <end position="35"/>
    </location>
</feature>
<organism evidence="3 4">
    <name type="scientific">Fusarium coffeatum</name>
    <dbReference type="NCBI Taxonomy" id="231269"/>
    <lineage>
        <taxon>Eukaryota</taxon>
        <taxon>Fungi</taxon>
        <taxon>Dikarya</taxon>
        <taxon>Ascomycota</taxon>
        <taxon>Pezizomycotina</taxon>
        <taxon>Sordariomycetes</taxon>
        <taxon>Hypocreomycetidae</taxon>
        <taxon>Hypocreales</taxon>
        <taxon>Nectriaceae</taxon>
        <taxon>Fusarium</taxon>
        <taxon>Fusarium incarnatum-equiseti species complex</taxon>
    </lineage>
</organism>
<reference evidence="3 4" key="1">
    <citation type="submission" date="2018-06" db="EMBL/GenBank/DDBJ databases">
        <title>Fusarium incarnatum-equiseti species complex species 28.</title>
        <authorList>
            <person name="Gardiner D.M."/>
        </authorList>
    </citation>
    <scope>NUCLEOTIDE SEQUENCE [LARGE SCALE GENOMIC DNA]</scope>
    <source>
        <strain evidence="3 4">FIESC_28</strain>
    </source>
</reference>
<dbReference type="InterPro" id="IPR056121">
    <property type="entry name" value="DUF7704"/>
</dbReference>
<keyword evidence="1" id="KW-0472">Membrane</keyword>
<sequence length="152" mass="17246">MARKALTHVPFLYRFVFLWFEPIAAFGGSLIIWFAPALFLNTMSPTSRYAPDSKVMYDQVAATYTLFAYNEAVLLRSTTDLRVWRTVVIGILICDVLHMYASWAALGSVFWTPGVWRWEDWVNLGSLWGQAAVRVAFLMGVGLEDSTCAKKH</sequence>
<feature type="domain" description="DUF7704" evidence="2">
    <location>
        <begin position="7"/>
        <end position="142"/>
    </location>
</feature>
<comment type="caution">
    <text evidence="3">The sequence shown here is derived from an EMBL/GenBank/DDBJ whole genome shotgun (WGS) entry which is preliminary data.</text>
</comment>
<keyword evidence="1" id="KW-0812">Transmembrane</keyword>
<dbReference type="PANTHER" id="PTHR37019:SF1">
    <property type="entry name" value="EXPERA DOMAIN-CONTAINING PROTEIN"/>
    <property type="match status" value="1"/>
</dbReference>
<feature type="transmembrane region" description="Helical" evidence="1">
    <location>
        <begin position="55"/>
        <end position="75"/>
    </location>
</feature>
<dbReference type="GeneID" id="41992913"/>
<keyword evidence="1" id="KW-1133">Transmembrane helix</keyword>
<accession>A0A366S3S0</accession>
<keyword evidence="4" id="KW-1185">Reference proteome</keyword>
<evidence type="ECO:0000256" key="1">
    <source>
        <dbReference type="SAM" id="Phobius"/>
    </source>
</evidence>
<dbReference type="EMBL" id="QKXC01000071">
    <property type="protein sequence ID" value="RBR23672.1"/>
    <property type="molecule type" value="Genomic_DNA"/>
</dbReference>
<proteinExistence type="predicted"/>
<protein>
    <recommendedName>
        <fullName evidence="2">DUF7704 domain-containing protein</fullName>
    </recommendedName>
</protein>
<dbReference type="PANTHER" id="PTHR37019">
    <property type="entry name" value="CHROMOSOME 1, WHOLE GENOME SHOTGUN SEQUENCE"/>
    <property type="match status" value="1"/>
</dbReference>
<name>A0A366S3S0_9HYPO</name>
<dbReference type="OrthoDB" id="3587182at2759"/>